<evidence type="ECO:0008006" key="3">
    <source>
        <dbReference type="Google" id="ProtNLM"/>
    </source>
</evidence>
<protein>
    <recommendedName>
        <fullName evidence="3">DUF3551 domain-containing protein</fullName>
    </recommendedName>
</protein>
<dbReference type="InterPro" id="IPR021937">
    <property type="entry name" value="DUF3551"/>
</dbReference>
<sequence>MPNSKAQFAFALLVPALMRKLILAATSIALTAGMIALATPAEARGMQWCSRVQGHTSCMYHTHEQCRASLSGRGGTCVRRHG</sequence>
<evidence type="ECO:0000313" key="1">
    <source>
        <dbReference type="EMBL" id="SHH95090.1"/>
    </source>
</evidence>
<organism evidence="1 2">
    <name type="scientific">Bradyrhizobium erythrophlei</name>
    <dbReference type="NCBI Taxonomy" id="1437360"/>
    <lineage>
        <taxon>Bacteria</taxon>
        <taxon>Pseudomonadati</taxon>
        <taxon>Pseudomonadota</taxon>
        <taxon>Alphaproteobacteria</taxon>
        <taxon>Hyphomicrobiales</taxon>
        <taxon>Nitrobacteraceae</taxon>
        <taxon>Bradyrhizobium</taxon>
    </lineage>
</organism>
<name>A0A1M5X5E3_9BRAD</name>
<evidence type="ECO:0000313" key="2">
    <source>
        <dbReference type="Proteomes" id="UP000189796"/>
    </source>
</evidence>
<dbReference type="Pfam" id="PF12071">
    <property type="entry name" value="DUF3551"/>
    <property type="match status" value="1"/>
</dbReference>
<dbReference type="Proteomes" id="UP000189796">
    <property type="component" value="Chromosome I"/>
</dbReference>
<reference evidence="1 2" key="1">
    <citation type="submission" date="2016-11" db="EMBL/GenBank/DDBJ databases">
        <authorList>
            <person name="Jaros S."/>
            <person name="Januszkiewicz K."/>
            <person name="Wedrychowicz H."/>
        </authorList>
    </citation>
    <scope>NUCLEOTIDE SEQUENCE [LARGE SCALE GENOMIC DNA]</scope>
    <source>
        <strain evidence="1 2">GAS138</strain>
    </source>
</reference>
<gene>
    <name evidence="1" type="ORF">SAMN05443248_7041</name>
</gene>
<accession>A0A1M5X5E3</accession>
<proteinExistence type="predicted"/>
<dbReference type="AlphaFoldDB" id="A0A1M5X5E3"/>
<dbReference type="EMBL" id="LT670817">
    <property type="protein sequence ID" value="SHH95090.1"/>
    <property type="molecule type" value="Genomic_DNA"/>
</dbReference>